<feature type="domain" description="Phosphatidic acid phosphatase type 2/haloperoxidase" evidence="10">
    <location>
        <begin position="115"/>
        <end position="227"/>
    </location>
</feature>
<dbReference type="PIRSF" id="PIRSF000897">
    <property type="entry name" value="Acid_Ptase_ClsA"/>
    <property type="match status" value="1"/>
</dbReference>
<dbReference type="PROSITE" id="PS01157">
    <property type="entry name" value="ACID_PHOSPH_CL_A"/>
    <property type="match status" value="1"/>
</dbReference>
<dbReference type="EC" id="3.1.3.2" evidence="4 8"/>
<gene>
    <name evidence="11" type="ORF">DES39_2032</name>
</gene>
<dbReference type="Gene3D" id="1.20.144.10">
    <property type="entry name" value="Phosphatidic acid phosphatase type 2/haloperoxidase"/>
    <property type="match status" value="1"/>
</dbReference>
<dbReference type="PRINTS" id="PR00483">
    <property type="entry name" value="BACPHPHTASE"/>
</dbReference>
<evidence type="ECO:0000256" key="7">
    <source>
        <dbReference type="ARBA" id="ARBA00022801"/>
    </source>
</evidence>
<evidence type="ECO:0000313" key="12">
    <source>
        <dbReference type="Proteomes" id="UP000278542"/>
    </source>
</evidence>
<evidence type="ECO:0000259" key="10">
    <source>
        <dbReference type="SMART" id="SM00014"/>
    </source>
</evidence>
<feature type="signal peptide" evidence="9">
    <location>
        <begin position="1"/>
        <end position="20"/>
    </location>
</feature>
<name>A0A495RBM6_9GAMM</name>
<dbReference type="Proteomes" id="UP000278542">
    <property type="component" value="Unassembled WGS sequence"/>
</dbReference>
<dbReference type="NCBIfam" id="NF045654">
    <property type="entry name" value="APhasePhoC"/>
    <property type="match status" value="1"/>
</dbReference>
<feature type="chain" id="PRO_5019840670" description="Acid phosphatase" evidence="9">
    <location>
        <begin position="21"/>
        <end position="248"/>
    </location>
</feature>
<keyword evidence="7 8" id="KW-0378">Hydrolase</keyword>
<dbReference type="SMART" id="SM00014">
    <property type="entry name" value="acidPPc"/>
    <property type="match status" value="1"/>
</dbReference>
<keyword evidence="5 9" id="KW-0732">Signal</keyword>
<comment type="catalytic activity">
    <reaction evidence="1 8">
        <text>a phosphate monoester + H2O = an alcohol + phosphate</text>
        <dbReference type="Rhea" id="RHEA:15017"/>
        <dbReference type="ChEBI" id="CHEBI:15377"/>
        <dbReference type="ChEBI" id="CHEBI:30879"/>
        <dbReference type="ChEBI" id="CHEBI:43474"/>
        <dbReference type="ChEBI" id="CHEBI:67140"/>
        <dbReference type="EC" id="3.1.3.2"/>
    </reaction>
</comment>
<keyword evidence="6" id="KW-0574">Periplasm</keyword>
<evidence type="ECO:0000256" key="5">
    <source>
        <dbReference type="ARBA" id="ARBA00022729"/>
    </source>
</evidence>
<proteinExistence type="inferred from homology"/>
<reference evidence="11 12" key="1">
    <citation type="submission" date="2018-10" db="EMBL/GenBank/DDBJ databases">
        <title>Genomic Encyclopedia of Type Strains, Phase IV (KMG-IV): sequencing the most valuable type-strain genomes for metagenomic binning, comparative biology and taxonomic classification.</title>
        <authorList>
            <person name="Goeker M."/>
        </authorList>
    </citation>
    <scope>NUCLEOTIDE SEQUENCE [LARGE SCALE GENOMIC DNA]</scope>
    <source>
        <strain evidence="11 12">DSM 22228</strain>
    </source>
</reference>
<dbReference type="RefSeq" id="WP_121145736.1">
    <property type="nucleotide sequence ID" value="NZ_RBWY01000004.1"/>
</dbReference>
<evidence type="ECO:0000256" key="3">
    <source>
        <dbReference type="ARBA" id="ARBA00009017"/>
    </source>
</evidence>
<dbReference type="InterPro" id="IPR001011">
    <property type="entry name" value="Acid_Pase_classA_bac"/>
</dbReference>
<comment type="similarity">
    <text evidence="3 8">Belongs to the class A bacterial acid phosphatase family.</text>
</comment>
<comment type="subcellular location">
    <subcellularLocation>
        <location evidence="2">Periplasm</location>
    </subcellularLocation>
</comment>
<dbReference type="Pfam" id="PF01569">
    <property type="entry name" value="PAP2"/>
    <property type="match status" value="1"/>
</dbReference>
<accession>A0A495RBM6</accession>
<dbReference type="InterPro" id="IPR000326">
    <property type="entry name" value="PAP2/HPO"/>
</dbReference>
<dbReference type="InterPro" id="IPR054904">
    <property type="entry name" value="Acid_Phosphatase_PhoC"/>
</dbReference>
<dbReference type="GO" id="GO:0003993">
    <property type="term" value="F:acid phosphatase activity"/>
    <property type="evidence" value="ECO:0007669"/>
    <property type="project" value="UniProtKB-EC"/>
</dbReference>
<dbReference type="CDD" id="cd03397">
    <property type="entry name" value="PAP2_acid_phosphatase"/>
    <property type="match status" value="1"/>
</dbReference>
<protein>
    <recommendedName>
        <fullName evidence="4 8">Acid phosphatase</fullName>
        <ecNumber evidence="4 8">3.1.3.2</ecNumber>
    </recommendedName>
</protein>
<keyword evidence="12" id="KW-1185">Reference proteome</keyword>
<sequence>MKKNVLSALFFALLSGQVLATVPPGNDATTKPDLYYLTNSQAIDSLALLPAPPEIGSILFLYDQAMYEKGFLLRGTERGKQAAADADLAAGGVANAFSTAFGYPITTKDAPEIHKLLTNMLEDAGDLATRSAKMAYMRIRPFAFYGVETCNTKEQKSLSTNGSYPSGHTSIGWASALVLTEINPANQDAILKRGYELGQSRVICGYHWQSDVDAARIVASGVVATLHSNPAFLAQLAKAKAEFATLAK</sequence>
<evidence type="ECO:0000256" key="6">
    <source>
        <dbReference type="ARBA" id="ARBA00022764"/>
    </source>
</evidence>
<evidence type="ECO:0000256" key="9">
    <source>
        <dbReference type="SAM" id="SignalP"/>
    </source>
</evidence>
<evidence type="ECO:0000313" key="11">
    <source>
        <dbReference type="EMBL" id="RKS84815.1"/>
    </source>
</evidence>
<dbReference type="EMBL" id="RBWY01000004">
    <property type="protein sequence ID" value="RKS84815.1"/>
    <property type="molecule type" value="Genomic_DNA"/>
</dbReference>
<dbReference type="OrthoDB" id="9805301at2"/>
<dbReference type="InterPro" id="IPR018296">
    <property type="entry name" value="Acid_Pase_classA_bac_CS"/>
</dbReference>
<comment type="caution">
    <text evidence="11">The sequence shown here is derived from an EMBL/GenBank/DDBJ whole genome shotgun (WGS) entry which is preliminary data.</text>
</comment>
<evidence type="ECO:0000256" key="1">
    <source>
        <dbReference type="ARBA" id="ARBA00000032"/>
    </source>
</evidence>
<evidence type="ECO:0000256" key="4">
    <source>
        <dbReference type="ARBA" id="ARBA00012646"/>
    </source>
</evidence>
<evidence type="ECO:0000256" key="2">
    <source>
        <dbReference type="ARBA" id="ARBA00004418"/>
    </source>
</evidence>
<dbReference type="SUPFAM" id="SSF48317">
    <property type="entry name" value="Acid phosphatase/Vanadium-dependent haloperoxidase"/>
    <property type="match status" value="1"/>
</dbReference>
<dbReference type="AlphaFoldDB" id="A0A495RBM6"/>
<evidence type="ECO:0000256" key="8">
    <source>
        <dbReference type="PIRNR" id="PIRNR000897"/>
    </source>
</evidence>
<organism evidence="11 12">
    <name type="scientific">Orbus hercynius</name>
    <dbReference type="NCBI Taxonomy" id="593135"/>
    <lineage>
        <taxon>Bacteria</taxon>
        <taxon>Pseudomonadati</taxon>
        <taxon>Pseudomonadota</taxon>
        <taxon>Gammaproteobacteria</taxon>
        <taxon>Orbales</taxon>
        <taxon>Orbaceae</taxon>
        <taxon>Orbus</taxon>
    </lineage>
</organism>
<dbReference type="InterPro" id="IPR036938">
    <property type="entry name" value="PAP2/HPO_sf"/>
</dbReference>
<dbReference type="GO" id="GO:0030288">
    <property type="term" value="C:outer membrane-bounded periplasmic space"/>
    <property type="evidence" value="ECO:0007669"/>
    <property type="project" value="InterPro"/>
</dbReference>